<protein>
    <submittedName>
        <fullName evidence="2">Uncharacterized protein</fullName>
    </submittedName>
</protein>
<keyword evidence="1" id="KW-0175">Coiled coil</keyword>
<name>A0AA37WMH3_9GAMM</name>
<evidence type="ECO:0000313" key="3">
    <source>
        <dbReference type="Proteomes" id="UP001156870"/>
    </source>
</evidence>
<accession>A0AA37WMH3</accession>
<evidence type="ECO:0000313" key="2">
    <source>
        <dbReference type="EMBL" id="GLS25146.1"/>
    </source>
</evidence>
<dbReference type="AlphaFoldDB" id="A0AA37WMH3"/>
<gene>
    <name evidence="2" type="ORF">GCM10007877_08600</name>
</gene>
<sequence>MKTFMFIVGLFLSPLTWPADKPFTKDLLSSLQSTMMQLEDLEQQFPALQNEKVDEDLFDTKAQLTLIESAGATDAVTKVVKSAGFEGIEPFLRYTQRMMSSIYVVMTEQMPASMNMDAMIQQQESMLASMKSSGMPDTTLQEMQNSIQEMRFEALKIEKAAKQAKPEDITFMRENMGWVMQKFESTFDN</sequence>
<organism evidence="2 3">
    <name type="scientific">Marinibactrum halimedae</name>
    <dbReference type="NCBI Taxonomy" id="1444977"/>
    <lineage>
        <taxon>Bacteria</taxon>
        <taxon>Pseudomonadati</taxon>
        <taxon>Pseudomonadota</taxon>
        <taxon>Gammaproteobacteria</taxon>
        <taxon>Cellvibrionales</taxon>
        <taxon>Cellvibrionaceae</taxon>
        <taxon>Marinibactrum</taxon>
    </lineage>
</organism>
<comment type="caution">
    <text evidence="2">The sequence shown here is derived from an EMBL/GenBank/DDBJ whole genome shotgun (WGS) entry which is preliminary data.</text>
</comment>
<reference evidence="2 3" key="1">
    <citation type="journal article" date="2014" name="Int. J. Syst. Evol. Microbiol.">
        <title>Complete genome sequence of Corynebacterium casei LMG S-19264T (=DSM 44701T), isolated from a smear-ripened cheese.</title>
        <authorList>
            <consortium name="US DOE Joint Genome Institute (JGI-PGF)"/>
            <person name="Walter F."/>
            <person name="Albersmeier A."/>
            <person name="Kalinowski J."/>
            <person name="Ruckert C."/>
        </authorList>
    </citation>
    <scope>NUCLEOTIDE SEQUENCE [LARGE SCALE GENOMIC DNA]</scope>
    <source>
        <strain evidence="2 3">NBRC 110095</strain>
    </source>
</reference>
<feature type="coiled-coil region" evidence="1">
    <location>
        <begin position="24"/>
        <end position="51"/>
    </location>
</feature>
<dbReference type="EMBL" id="BSPD01000023">
    <property type="protein sequence ID" value="GLS25146.1"/>
    <property type="molecule type" value="Genomic_DNA"/>
</dbReference>
<proteinExistence type="predicted"/>
<evidence type="ECO:0000256" key="1">
    <source>
        <dbReference type="SAM" id="Coils"/>
    </source>
</evidence>
<dbReference type="Proteomes" id="UP001156870">
    <property type="component" value="Unassembled WGS sequence"/>
</dbReference>
<dbReference type="RefSeq" id="WP_232595312.1">
    <property type="nucleotide sequence ID" value="NZ_BSPD01000023.1"/>
</dbReference>
<keyword evidence="3" id="KW-1185">Reference proteome</keyword>